<dbReference type="Proteomes" id="UP000555448">
    <property type="component" value="Unassembled WGS sequence"/>
</dbReference>
<dbReference type="EMBL" id="JACHLR010000013">
    <property type="protein sequence ID" value="MBB4859750.1"/>
    <property type="molecule type" value="Genomic_DNA"/>
</dbReference>
<evidence type="ECO:0000256" key="1">
    <source>
        <dbReference type="SAM" id="MobiDB-lite"/>
    </source>
</evidence>
<evidence type="ECO:0000313" key="3">
    <source>
        <dbReference type="Proteomes" id="UP000555448"/>
    </source>
</evidence>
<dbReference type="AlphaFoldDB" id="A0A7W7KBG7"/>
<organism evidence="2 3">
    <name type="scientific">Novosphingobium chloroacetimidivorans</name>
    <dbReference type="NCBI Taxonomy" id="1428314"/>
    <lineage>
        <taxon>Bacteria</taxon>
        <taxon>Pseudomonadati</taxon>
        <taxon>Pseudomonadota</taxon>
        <taxon>Alphaproteobacteria</taxon>
        <taxon>Sphingomonadales</taxon>
        <taxon>Sphingomonadaceae</taxon>
        <taxon>Novosphingobium</taxon>
    </lineage>
</organism>
<feature type="non-terminal residue" evidence="2">
    <location>
        <position position="1"/>
    </location>
</feature>
<evidence type="ECO:0000313" key="2">
    <source>
        <dbReference type="EMBL" id="MBB4859750.1"/>
    </source>
</evidence>
<keyword evidence="3" id="KW-1185">Reference proteome</keyword>
<feature type="region of interest" description="Disordered" evidence="1">
    <location>
        <begin position="26"/>
        <end position="56"/>
    </location>
</feature>
<dbReference type="RefSeq" id="WP_184247218.1">
    <property type="nucleotide sequence ID" value="NZ_JACHLR010000013.1"/>
</dbReference>
<sequence length="73" mass="7765">VAISAAPVLSTVPHLWLADYPSRKAPQTGRLRVGCPDIPNGDKEQTGKCSQNTGNCGKRNAIYSQQQSALPAM</sequence>
<comment type="caution">
    <text evidence="2">The sequence shown here is derived from an EMBL/GenBank/DDBJ whole genome shotgun (WGS) entry which is preliminary data.</text>
</comment>
<name>A0A7W7KBG7_9SPHN</name>
<gene>
    <name evidence="2" type="ORF">HNO88_003079</name>
</gene>
<accession>A0A7W7KBG7</accession>
<protein>
    <submittedName>
        <fullName evidence="2">Uncharacterized protein</fullName>
    </submittedName>
</protein>
<reference evidence="2 3" key="1">
    <citation type="submission" date="2020-08" db="EMBL/GenBank/DDBJ databases">
        <title>Functional genomics of gut bacteria from endangered species of beetles.</title>
        <authorList>
            <person name="Carlos-Shanley C."/>
        </authorList>
    </citation>
    <scope>NUCLEOTIDE SEQUENCE [LARGE SCALE GENOMIC DNA]</scope>
    <source>
        <strain evidence="2 3">S00245</strain>
    </source>
</reference>
<proteinExistence type="predicted"/>